<organism evidence="1 2">
    <name type="scientific">Ovis ammon polii x Ovis aries</name>
    <dbReference type="NCBI Taxonomy" id="2918886"/>
    <lineage>
        <taxon>Eukaryota</taxon>
        <taxon>Metazoa</taxon>
        <taxon>Chordata</taxon>
        <taxon>Craniata</taxon>
        <taxon>Vertebrata</taxon>
        <taxon>Euteleostomi</taxon>
        <taxon>Mammalia</taxon>
        <taxon>Eutheria</taxon>
        <taxon>Laurasiatheria</taxon>
        <taxon>Artiodactyla</taxon>
        <taxon>Ruminantia</taxon>
        <taxon>Pecora</taxon>
        <taxon>Bovidae</taxon>
        <taxon>Caprinae</taxon>
        <taxon>Ovis</taxon>
    </lineage>
</organism>
<dbReference type="EMBL" id="CM043031">
    <property type="protein sequence ID" value="KAI4584609.1"/>
    <property type="molecule type" value="Genomic_DNA"/>
</dbReference>
<keyword evidence="2" id="KW-1185">Reference proteome</keyword>
<gene>
    <name evidence="1" type="ORF">MJG53_007888</name>
</gene>
<name>A0ACB9V4B6_9CETA</name>
<reference evidence="1" key="1">
    <citation type="submission" date="2022-03" db="EMBL/GenBank/DDBJ databases">
        <title>Genomic analyses of argali, domestic sheep and their hybrids provide insights into chromosomal evolution, heterosis and genetic basis of agronomic traits.</title>
        <authorList>
            <person name="Li M."/>
        </authorList>
    </citation>
    <scope>NUCLEOTIDE SEQUENCE</scope>
    <source>
        <strain evidence="1">F1 hybrid</strain>
    </source>
</reference>
<protein>
    <submittedName>
        <fullName evidence="1">Uncharacterized protein</fullName>
    </submittedName>
</protein>
<evidence type="ECO:0000313" key="2">
    <source>
        <dbReference type="Proteomes" id="UP001057279"/>
    </source>
</evidence>
<proteinExistence type="predicted"/>
<sequence>MLTLLLLALWMCVCSQDPGSKAVADRYAVYWNSSNPSLKDEMFEKRSKAWNPVMWLPLLFSPNPTFGLKQITQCPRTRFQLDHRKMYVSASPNYTSFALKMLIPALKSYCSAAEDEEANSVAFAKAVDVPFSLVIDIHPLKRFDRRHSWCTGEETTKANAFGEQFWAVIILSRYRWGSRHDVAELCEKSSLSRGGLKLPCGSGNSVLSARPVWYRVSMIYTYTGRMEPQLMVQKSLKITTVTNLKSSIYLPTATSERYSAVSLLFWTIQVIILYLHPRLSGSHAFPVLLPAPTQVASGEARALEGTVWTGCHVASSSGQVIFLDCGAVSGSENIWSGA</sequence>
<comment type="caution">
    <text evidence="1">The sequence shown here is derived from an EMBL/GenBank/DDBJ whole genome shotgun (WGS) entry which is preliminary data.</text>
</comment>
<evidence type="ECO:0000313" key="1">
    <source>
        <dbReference type="EMBL" id="KAI4584609.1"/>
    </source>
</evidence>
<accession>A0ACB9V4B6</accession>
<dbReference type="Proteomes" id="UP001057279">
    <property type="component" value="Linkage Group LG06"/>
</dbReference>